<feature type="domain" description="ATP-grasp" evidence="5">
    <location>
        <begin position="106"/>
        <end position="327"/>
    </location>
</feature>
<dbReference type="RefSeq" id="WP_085111384.1">
    <property type="nucleotide sequence ID" value="NZ_JACKSN010000091.1"/>
</dbReference>
<dbReference type="SUPFAM" id="SSF56059">
    <property type="entry name" value="Glutathione synthetase ATP-binding domain-like"/>
    <property type="match status" value="1"/>
</dbReference>
<evidence type="ECO:0000256" key="2">
    <source>
        <dbReference type="ARBA" id="ARBA00022741"/>
    </source>
</evidence>
<dbReference type="PROSITE" id="PS50975">
    <property type="entry name" value="ATP_GRASP"/>
    <property type="match status" value="1"/>
</dbReference>
<dbReference type="PANTHER" id="PTHR43585:SF2">
    <property type="entry name" value="ATP-GRASP ENZYME FSQD"/>
    <property type="match status" value="1"/>
</dbReference>
<dbReference type="Gene3D" id="3.30.470.20">
    <property type="entry name" value="ATP-grasp fold, B domain"/>
    <property type="match status" value="1"/>
</dbReference>
<dbReference type="InterPro" id="IPR011761">
    <property type="entry name" value="ATP-grasp"/>
</dbReference>
<dbReference type="Proteomes" id="UP000193090">
    <property type="component" value="Unassembled WGS sequence"/>
</dbReference>
<name>A0A1X2EE44_9MYCO</name>
<evidence type="ECO:0000256" key="3">
    <source>
        <dbReference type="ARBA" id="ARBA00022840"/>
    </source>
</evidence>
<dbReference type="GO" id="GO:0046872">
    <property type="term" value="F:metal ion binding"/>
    <property type="evidence" value="ECO:0007669"/>
    <property type="project" value="InterPro"/>
</dbReference>
<comment type="caution">
    <text evidence="6">The sequence shown here is derived from an EMBL/GenBank/DDBJ whole genome shotgun (WGS) entry which is preliminary data.</text>
</comment>
<dbReference type="OrthoDB" id="8441067at2"/>
<keyword evidence="3 4" id="KW-0067">ATP-binding</keyword>
<dbReference type="Pfam" id="PF13535">
    <property type="entry name" value="ATP-grasp_4"/>
    <property type="match status" value="1"/>
</dbReference>
<keyword evidence="7" id="KW-1185">Reference proteome</keyword>
<dbReference type="AlphaFoldDB" id="A0A1X2EE44"/>
<evidence type="ECO:0000256" key="1">
    <source>
        <dbReference type="ARBA" id="ARBA00022598"/>
    </source>
</evidence>
<proteinExistence type="predicted"/>
<dbReference type="STRING" id="1798.AWC30_16880"/>
<accession>A0A1X2EE44</accession>
<keyword evidence="2 4" id="KW-0547">Nucleotide-binding</keyword>
<gene>
    <name evidence="6" type="ORF">AWC30_16880</name>
</gene>
<evidence type="ECO:0000259" key="5">
    <source>
        <dbReference type="PROSITE" id="PS50975"/>
    </source>
</evidence>
<keyword evidence="1" id="KW-0436">Ligase</keyword>
<dbReference type="GO" id="GO:0005524">
    <property type="term" value="F:ATP binding"/>
    <property type="evidence" value="ECO:0007669"/>
    <property type="project" value="UniProtKB-UniRule"/>
</dbReference>
<dbReference type="InterPro" id="IPR005479">
    <property type="entry name" value="CPAse_ATP-bd"/>
</dbReference>
<dbReference type="InterPro" id="IPR052032">
    <property type="entry name" value="ATP-dep_AA_Ligase"/>
</dbReference>
<dbReference type="EMBL" id="LQPZ01000050">
    <property type="protein sequence ID" value="ORW99194.1"/>
    <property type="molecule type" value="Genomic_DNA"/>
</dbReference>
<dbReference type="PANTHER" id="PTHR43585">
    <property type="entry name" value="FUMIPYRROLE BIOSYNTHESIS PROTEIN C"/>
    <property type="match status" value="1"/>
</dbReference>
<sequence length="434" mass="47892">MPRNIFVLGLSDRQRGELDTVAGARDLCFHGLLDHDRLVDTEFYELAPLLDDARAELADFDGSVDAIIAHWDFPTSVLGPLLAAEHDIPSPSLRSVLACEHKYWSRLMQREAAPECVPGFAAFDPFDDDALDAVLDSGDLAFPFWIKPIKSHSSQLGFEIHNADEFARALGEIREDIGRYGEAFDEALAMIDLPEEVGEVTGTWCLAEEIIDGIQAAPEGSMYHGEFIVHGLVDMHKTDDGHSFDRLDYPAASVSEPVQQRMIDATERLMRHTGFDNGCFNVEFMWDAETDKLWLIEINTRISQSHSNLFAKVDGMSNHEYAIDIALGNRPRPGARAGRFGAAAKCTMGHRGDGVVDAVPSQADIAKVAEHYPDTIVELSVAPGDRLSELPNQDPYRYALATLYLGAENSDALAENFATAQEMLPFAITEPEDI</sequence>
<evidence type="ECO:0000313" key="6">
    <source>
        <dbReference type="EMBL" id="ORW99194.1"/>
    </source>
</evidence>
<dbReference type="GO" id="GO:0016874">
    <property type="term" value="F:ligase activity"/>
    <property type="evidence" value="ECO:0007669"/>
    <property type="project" value="UniProtKB-KW"/>
</dbReference>
<protein>
    <recommendedName>
        <fullName evidence="5">ATP-grasp domain-containing protein</fullName>
    </recommendedName>
</protein>
<evidence type="ECO:0000313" key="7">
    <source>
        <dbReference type="Proteomes" id="UP000193090"/>
    </source>
</evidence>
<organism evidence="6 7">
    <name type="scientific">Mycolicibacillus trivialis</name>
    <dbReference type="NCBI Taxonomy" id="1798"/>
    <lineage>
        <taxon>Bacteria</taxon>
        <taxon>Bacillati</taxon>
        <taxon>Actinomycetota</taxon>
        <taxon>Actinomycetes</taxon>
        <taxon>Mycobacteriales</taxon>
        <taxon>Mycobacteriaceae</taxon>
        <taxon>Mycolicibacillus</taxon>
    </lineage>
</organism>
<evidence type="ECO:0000256" key="4">
    <source>
        <dbReference type="PROSITE-ProRule" id="PRU00409"/>
    </source>
</evidence>
<dbReference type="PROSITE" id="PS00867">
    <property type="entry name" value="CPSASE_2"/>
    <property type="match status" value="1"/>
</dbReference>
<reference evidence="6 7" key="1">
    <citation type="submission" date="2016-01" db="EMBL/GenBank/DDBJ databases">
        <title>The new phylogeny of the genus Mycobacterium.</title>
        <authorList>
            <person name="Tarcisio F."/>
            <person name="Conor M."/>
            <person name="Antonella G."/>
            <person name="Elisabetta G."/>
            <person name="Giulia F.S."/>
            <person name="Sara T."/>
            <person name="Anna F."/>
            <person name="Clotilde B."/>
            <person name="Roberto B."/>
            <person name="Veronica D.S."/>
            <person name="Fabio R."/>
            <person name="Monica P."/>
            <person name="Olivier J."/>
            <person name="Enrico T."/>
            <person name="Nicola S."/>
        </authorList>
    </citation>
    <scope>NUCLEOTIDE SEQUENCE [LARGE SCALE GENOMIC DNA]</scope>
    <source>
        <strain evidence="6 7">DSM 44153</strain>
    </source>
</reference>